<sequence length="145" mass="16052">MEPNNPSQNNNYNGPFINTQESFTTSNNNYVYQNRQINNNNILPSYGDANRQHIGGSNASIQFHPSSYAPHTGQANANPPPTANIPFLNMVANPLQSNYDILSFDIPGFKIIIIPVDNSSSNIVSNNNSQTQFHNPFNNHNNFSG</sequence>
<protein>
    <submittedName>
        <fullName evidence="1">8073_t:CDS:1</fullName>
    </submittedName>
</protein>
<keyword evidence="2" id="KW-1185">Reference proteome</keyword>
<accession>A0A9W4T291</accession>
<dbReference type="OrthoDB" id="10591305at2759"/>
<evidence type="ECO:0000313" key="2">
    <source>
        <dbReference type="Proteomes" id="UP001153678"/>
    </source>
</evidence>
<proteinExistence type="predicted"/>
<comment type="caution">
    <text evidence="1">The sequence shown here is derived from an EMBL/GenBank/DDBJ whole genome shotgun (WGS) entry which is preliminary data.</text>
</comment>
<dbReference type="AlphaFoldDB" id="A0A9W4T291"/>
<dbReference type="EMBL" id="CAMKVN010004815">
    <property type="protein sequence ID" value="CAI2187790.1"/>
    <property type="molecule type" value="Genomic_DNA"/>
</dbReference>
<reference evidence="1" key="1">
    <citation type="submission" date="2022-08" db="EMBL/GenBank/DDBJ databases">
        <authorList>
            <person name="Kallberg Y."/>
            <person name="Tangrot J."/>
            <person name="Rosling A."/>
        </authorList>
    </citation>
    <scope>NUCLEOTIDE SEQUENCE</scope>
    <source>
        <strain evidence="1">Wild A</strain>
    </source>
</reference>
<evidence type="ECO:0000313" key="1">
    <source>
        <dbReference type="EMBL" id="CAI2187790.1"/>
    </source>
</evidence>
<dbReference type="Proteomes" id="UP001153678">
    <property type="component" value="Unassembled WGS sequence"/>
</dbReference>
<name>A0A9W4T291_9GLOM</name>
<organism evidence="1 2">
    <name type="scientific">Funneliformis geosporum</name>
    <dbReference type="NCBI Taxonomy" id="1117311"/>
    <lineage>
        <taxon>Eukaryota</taxon>
        <taxon>Fungi</taxon>
        <taxon>Fungi incertae sedis</taxon>
        <taxon>Mucoromycota</taxon>
        <taxon>Glomeromycotina</taxon>
        <taxon>Glomeromycetes</taxon>
        <taxon>Glomerales</taxon>
        <taxon>Glomeraceae</taxon>
        <taxon>Funneliformis</taxon>
    </lineage>
</organism>
<gene>
    <name evidence="1" type="ORF">FWILDA_LOCUS13258</name>
</gene>